<dbReference type="GO" id="GO:0009245">
    <property type="term" value="P:lipid A biosynthetic process"/>
    <property type="evidence" value="ECO:0007669"/>
    <property type="project" value="UniProtKB-UniRule"/>
</dbReference>
<organism evidence="12 13">
    <name type="scientific">Noviherbaspirillum humi</name>
    <dbReference type="NCBI Taxonomy" id="1688639"/>
    <lineage>
        <taxon>Bacteria</taxon>
        <taxon>Pseudomonadati</taxon>
        <taxon>Pseudomonadota</taxon>
        <taxon>Betaproteobacteria</taxon>
        <taxon>Burkholderiales</taxon>
        <taxon>Oxalobacteraceae</taxon>
        <taxon>Noviherbaspirillum</taxon>
    </lineage>
</organism>
<keyword evidence="8 10" id="KW-0472">Membrane</keyword>
<feature type="binding site" evidence="10">
    <location>
        <position position="210"/>
    </location>
    <ligand>
        <name>substrate</name>
    </ligand>
</feature>
<keyword evidence="4 10" id="KW-0441">Lipid A biosynthesis</keyword>
<keyword evidence="3 10" id="KW-0997">Cell inner membrane</keyword>
<evidence type="ECO:0000256" key="8">
    <source>
        <dbReference type="ARBA" id="ARBA00023136"/>
    </source>
</evidence>
<feature type="domain" description="Calcineurin-like phosphoesterase" evidence="11">
    <location>
        <begin position="18"/>
        <end position="214"/>
    </location>
</feature>
<dbReference type="InterPro" id="IPR029052">
    <property type="entry name" value="Metallo-depent_PP-like"/>
</dbReference>
<evidence type="ECO:0000256" key="5">
    <source>
        <dbReference type="ARBA" id="ARBA00022723"/>
    </source>
</evidence>
<name>A0A239FRK7_9BURK</name>
<dbReference type="Proteomes" id="UP000198284">
    <property type="component" value="Unassembled WGS sequence"/>
</dbReference>
<dbReference type="Gene3D" id="3.60.21.10">
    <property type="match status" value="1"/>
</dbReference>
<keyword evidence="9 10" id="KW-0464">Manganese</keyword>
<feature type="binding site" evidence="10">
    <location>
        <position position="55"/>
    </location>
    <ligand>
        <name>Mn(2+)</name>
        <dbReference type="ChEBI" id="CHEBI:29035"/>
        <label>1</label>
    </ligand>
</feature>
<gene>
    <name evidence="10" type="primary">lpxH</name>
    <name evidence="12" type="ORF">SAMN06265795_10472</name>
</gene>
<dbReference type="RefSeq" id="WP_245844849.1">
    <property type="nucleotide sequence ID" value="NZ_FZOT01000004.1"/>
</dbReference>
<evidence type="ECO:0000256" key="4">
    <source>
        <dbReference type="ARBA" id="ARBA00022556"/>
    </source>
</evidence>
<comment type="cofactor">
    <cofactor evidence="10">
        <name>Mn(2+)</name>
        <dbReference type="ChEBI" id="CHEBI:29035"/>
    </cofactor>
    <text evidence="10">Binds 2 Mn(2+) ions per subunit in a binuclear metal center.</text>
</comment>
<feature type="binding site" evidence="10">
    <location>
        <position position="22"/>
    </location>
    <ligand>
        <name>Mn(2+)</name>
        <dbReference type="ChEBI" id="CHEBI:29035"/>
        <label>1</label>
    </ligand>
</feature>
<evidence type="ECO:0000256" key="2">
    <source>
        <dbReference type="ARBA" id="ARBA00022516"/>
    </source>
</evidence>
<evidence type="ECO:0000256" key="7">
    <source>
        <dbReference type="ARBA" id="ARBA00023098"/>
    </source>
</evidence>
<sequence length="262" mass="29090">MPATRMTHDEAQPEAVALFVSDVHLQPGLPKTTAAFLDWLQRHARSARQLYLLGDMFEYWAGDDDLFDPYHQRIIGALKEVSVAGTEVFWIAGNRDFLVGPEFAKTAGLSVLPEPHLLTIAGKRIALLHGDAQCTDDTAYMAFREQVRNPAWQQEFLAMPLQKRKAIINGMRSGSKEAARMKPAQIMDVNPQAVRSVFDATGADYLIHGHTHRPARHEAKATGEVRYVLPDWDCDASPPRGGWIAVDGAGTVSRHDLDGKRL</sequence>
<feature type="binding site" evidence="10">
    <location>
        <position position="137"/>
    </location>
    <ligand>
        <name>substrate</name>
    </ligand>
</feature>
<evidence type="ECO:0000313" key="12">
    <source>
        <dbReference type="EMBL" id="SNS59686.1"/>
    </source>
</evidence>
<evidence type="ECO:0000256" key="3">
    <source>
        <dbReference type="ARBA" id="ARBA00022519"/>
    </source>
</evidence>
<evidence type="ECO:0000259" key="11">
    <source>
        <dbReference type="Pfam" id="PF00149"/>
    </source>
</evidence>
<dbReference type="Pfam" id="PF00149">
    <property type="entry name" value="Metallophos"/>
    <property type="match status" value="1"/>
</dbReference>
<dbReference type="AlphaFoldDB" id="A0A239FRK7"/>
<dbReference type="InterPro" id="IPR004843">
    <property type="entry name" value="Calcineurin-like_PHP"/>
</dbReference>
<feature type="binding site" evidence="10">
    <location>
        <position position="175"/>
    </location>
    <ligand>
        <name>substrate</name>
    </ligand>
</feature>
<feature type="binding site" evidence="10">
    <location>
        <position position="24"/>
    </location>
    <ligand>
        <name>Mn(2+)</name>
        <dbReference type="ChEBI" id="CHEBI:29035"/>
        <label>1</label>
    </ligand>
</feature>
<dbReference type="NCBIfam" id="TIGR01854">
    <property type="entry name" value="lipid_A_lpxH"/>
    <property type="match status" value="1"/>
</dbReference>
<accession>A0A239FRK7</accession>
<dbReference type="InterPro" id="IPR010138">
    <property type="entry name" value="UDP-diacylglucosamine_Hdrlase"/>
</dbReference>
<feature type="binding site" evidence="10">
    <location>
        <position position="94"/>
    </location>
    <ligand>
        <name>Mn(2+)</name>
        <dbReference type="ChEBI" id="CHEBI:29035"/>
        <label>2</label>
    </ligand>
</feature>
<evidence type="ECO:0000256" key="10">
    <source>
        <dbReference type="HAMAP-Rule" id="MF_00575"/>
    </source>
</evidence>
<comment type="subcellular location">
    <subcellularLocation>
        <location evidence="10">Cell inner membrane</location>
        <topology evidence="10">Peripheral membrane protein</topology>
        <orientation evidence="10">Cytoplasmic side</orientation>
    </subcellularLocation>
</comment>
<comment type="caution">
    <text evidence="10">Lacks conserved residue(s) required for the propagation of feature annotation.</text>
</comment>
<dbReference type="UniPathway" id="UPA00359">
    <property type="reaction ID" value="UER00480"/>
</dbReference>
<keyword evidence="7 10" id="KW-0443">Lipid metabolism</keyword>
<comment type="pathway">
    <text evidence="10">Glycolipid biosynthesis; lipid IV(A) biosynthesis; lipid IV(A) from (3R)-3-hydroxytetradecanoyl-[acyl-carrier-protein] and UDP-N-acetyl-alpha-D-glucosamine: step 4/6.</text>
</comment>
<evidence type="ECO:0000256" key="6">
    <source>
        <dbReference type="ARBA" id="ARBA00022801"/>
    </source>
</evidence>
<proteinExistence type="inferred from homology"/>
<dbReference type="SUPFAM" id="SSF56300">
    <property type="entry name" value="Metallo-dependent phosphatases"/>
    <property type="match status" value="1"/>
</dbReference>
<dbReference type="EMBL" id="FZOT01000004">
    <property type="protein sequence ID" value="SNS59686.1"/>
    <property type="molecule type" value="Genomic_DNA"/>
</dbReference>
<feature type="binding site" evidence="10">
    <location>
        <position position="129"/>
    </location>
    <ligand>
        <name>Mn(2+)</name>
        <dbReference type="ChEBI" id="CHEBI:29035"/>
        <label>2</label>
    </ligand>
</feature>
<dbReference type="PANTHER" id="PTHR34990:SF1">
    <property type="entry name" value="UDP-2,3-DIACYLGLUCOSAMINE HYDROLASE"/>
    <property type="match status" value="1"/>
</dbReference>
<reference evidence="12 13" key="1">
    <citation type="submission" date="2017-06" db="EMBL/GenBank/DDBJ databases">
        <authorList>
            <person name="Kim H.J."/>
            <person name="Triplett B.A."/>
        </authorList>
    </citation>
    <scope>NUCLEOTIDE SEQUENCE [LARGE SCALE GENOMIC DNA]</scope>
    <source>
        <strain evidence="12 13">U15</strain>
    </source>
</reference>
<feature type="binding site" evidence="10">
    <location>
        <begin position="94"/>
        <end position="95"/>
    </location>
    <ligand>
        <name>substrate</name>
    </ligand>
</feature>
<dbReference type="GO" id="GO:0030145">
    <property type="term" value="F:manganese ion binding"/>
    <property type="evidence" value="ECO:0007669"/>
    <property type="project" value="UniProtKB-UniRule"/>
</dbReference>
<keyword evidence="6 10" id="KW-0378">Hydrolase</keyword>
<dbReference type="HAMAP" id="MF_00575">
    <property type="entry name" value="LpxH"/>
    <property type="match status" value="1"/>
</dbReference>
<keyword evidence="1 10" id="KW-1003">Cell membrane</keyword>
<comment type="function">
    <text evidence="10">Hydrolyzes the pyrophosphate bond of UDP-2,3-diacylglucosamine to yield 2,3-diacylglucosamine 1-phosphate (lipid X) and UMP by catalyzing the attack of water at the alpha-P atom. Involved in the biosynthesis of lipid A, a phosphorylated glycolipid that anchors the lipopolysaccharide to the outer membrane of the cell.</text>
</comment>
<dbReference type="GO" id="GO:0005737">
    <property type="term" value="C:cytoplasm"/>
    <property type="evidence" value="ECO:0007669"/>
    <property type="project" value="InterPro"/>
</dbReference>
<evidence type="ECO:0000256" key="9">
    <source>
        <dbReference type="ARBA" id="ARBA00023211"/>
    </source>
</evidence>
<dbReference type="InterPro" id="IPR043461">
    <property type="entry name" value="LpxH-like"/>
</dbReference>
<evidence type="ECO:0000256" key="1">
    <source>
        <dbReference type="ARBA" id="ARBA00022475"/>
    </source>
</evidence>
<dbReference type="GO" id="GO:0008758">
    <property type="term" value="F:UDP-2,3-diacylglucosamine hydrolase activity"/>
    <property type="evidence" value="ECO:0007669"/>
    <property type="project" value="UniProtKB-UniRule"/>
</dbReference>
<feature type="binding site" evidence="10">
    <location>
        <position position="210"/>
    </location>
    <ligand>
        <name>Mn(2+)</name>
        <dbReference type="ChEBI" id="CHEBI:29035"/>
        <label>2</label>
    </ligand>
</feature>
<keyword evidence="5 10" id="KW-0479">Metal-binding</keyword>
<dbReference type="PANTHER" id="PTHR34990">
    <property type="entry name" value="UDP-2,3-DIACYLGLUCOSAMINE HYDROLASE-RELATED"/>
    <property type="match status" value="1"/>
</dbReference>
<keyword evidence="2 10" id="KW-0444">Lipid biosynthesis</keyword>
<dbReference type="CDD" id="cd07398">
    <property type="entry name" value="MPP_YbbF-LpxH"/>
    <property type="match status" value="1"/>
</dbReference>
<comment type="catalytic activity">
    <reaction evidence="10">
        <text>UDP-2-N,3-O-bis[(3R)-3-hydroxytetradecanoyl]-alpha-D-glucosamine + H2O = 2-N,3-O-bis[(3R)-3-hydroxytetradecanoyl]-alpha-D-glucosaminyl 1-phosphate + UMP + 2 H(+)</text>
        <dbReference type="Rhea" id="RHEA:25213"/>
        <dbReference type="ChEBI" id="CHEBI:15377"/>
        <dbReference type="ChEBI" id="CHEBI:15378"/>
        <dbReference type="ChEBI" id="CHEBI:57865"/>
        <dbReference type="ChEBI" id="CHEBI:57957"/>
        <dbReference type="ChEBI" id="CHEBI:78847"/>
        <dbReference type="EC" id="3.6.1.54"/>
    </reaction>
</comment>
<keyword evidence="13" id="KW-1185">Reference proteome</keyword>
<feature type="binding site" evidence="10">
    <location>
        <position position="212"/>
    </location>
    <ligand>
        <name>Mn(2+)</name>
        <dbReference type="ChEBI" id="CHEBI:29035"/>
        <label>1</label>
    </ligand>
</feature>
<dbReference type="NCBIfam" id="NF003743">
    <property type="entry name" value="PRK05340.1"/>
    <property type="match status" value="1"/>
</dbReference>
<protein>
    <recommendedName>
        <fullName evidence="10">UDP-2,3-diacylglucosamine hydrolase</fullName>
        <ecNumber evidence="10">3.6.1.54</ecNumber>
    </recommendedName>
    <alternativeName>
        <fullName evidence="10">UDP-2,3-diacylglucosamine diphosphatase</fullName>
    </alternativeName>
</protein>
<dbReference type="EC" id="3.6.1.54" evidence="10"/>
<dbReference type="GO" id="GO:0019897">
    <property type="term" value="C:extrinsic component of plasma membrane"/>
    <property type="evidence" value="ECO:0007669"/>
    <property type="project" value="UniProtKB-UniRule"/>
</dbReference>
<feature type="binding site" evidence="10">
    <location>
        <position position="182"/>
    </location>
    <ligand>
        <name>substrate</name>
    </ligand>
</feature>
<feature type="binding site" evidence="10">
    <location>
        <position position="55"/>
    </location>
    <ligand>
        <name>Mn(2+)</name>
        <dbReference type="ChEBI" id="CHEBI:29035"/>
        <label>2</label>
    </ligand>
</feature>
<evidence type="ECO:0000313" key="13">
    <source>
        <dbReference type="Proteomes" id="UP000198284"/>
    </source>
</evidence>
<comment type="similarity">
    <text evidence="10">Belongs to the LpxH family.</text>
</comment>